<feature type="domain" description="Cellulose-binding Sde182 nucleoside hydrolase-like" evidence="1">
    <location>
        <begin position="19"/>
        <end position="96"/>
    </location>
</feature>
<organism evidence="2 3">
    <name type="scientific">Sphingobium fuliginis ATCC 27551</name>
    <dbReference type="NCBI Taxonomy" id="1208342"/>
    <lineage>
        <taxon>Bacteria</taxon>
        <taxon>Pseudomonadati</taxon>
        <taxon>Pseudomonadota</taxon>
        <taxon>Alphaproteobacteria</taxon>
        <taxon>Sphingomonadales</taxon>
        <taxon>Sphingomonadaceae</taxon>
        <taxon>Sphingobium</taxon>
    </lineage>
</organism>
<proteinExistence type="predicted"/>
<evidence type="ECO:0000313" key="2">
    <source>
        <dbReference type="EMBL" id="QDC38919.1"/>
    </source>
</evidence>
<accession>A0A5B8CIN9</accession>
<reference evidence="2 3" key="1">
    <citation type="submission" date="2019-06" db="EMBL/GenBank/DDBJ databases">
        <title>Genome organization and adaptive potential of archetypical organophosphate degarding Sphingobium fuliginis ATCC 27551.</title>
        <authorList>
            <person name="Sarwar A."/>
            <person name="Parthasarathy S."/>
            <person name="Singh C."/>
            <person name="Siddavattam D."/>
        </authorList>
    </citation>
    <scope>NUCLEOTIDE SEQUENCE [LARGE SCALE GENOMIC DNA]</scope>
    <source>
        <strain evidence="2 3">ATCC 27551</strain>
    </source>
</reference>
<dbReference type="AlphaFoldDB" id="A0A5B8CIN9"/>
<evidence type="ECO:0000313" key="3">
    <source>
        <dbReference type="Proteomes" id="UP000311469"/>
    </source>
</evidence>
<dbReference type="Proteomes" id="UP000311469">
    <property type="component" value="Chromosome cSF1"/>
</dbReference>
<dbReference type="InterPro" id="IPR011483">
    <property type="entry name" value="Sde182_NH-like"/>
</dbReference>
<dbReference type="KEGG" id="sufl:FIL70_18395"/>
<evidence type="ECO:0000259" key="1">
    <source>
        <dbReference type="Pfam" id="PF07632"/>
    </source>
</evidence>
<dbReference type="Gene3D" id="3.90.245.10">
    <property type="entry name" value="Ribonucleoside hydrolase-like"/>
    <property type="match status" value="1"/>
</dbReference>
<dbReference type="Pfam" id="PF07632">
    <property type="entry name" value="Sde182_NH-like"/>
    <property type="match status" value="1"/>
</dbReference>
<dbReference type="GO" id="GO:0016799">
    <property type="term" value="F:hydrolase activity, hydrolyzing N-glycosyl compounds"/>
    <property type="evidence" value="ECO:0007669"/>
    <property type="project" value="InterPro"/>
</dbReference>
<name>A0A5B8CIN9_SPHSA</name>
<protein>
    <submittedName>
        <fullName evidence="2">DUF1593 domain-containing protein</fullName>
    </submittedName>
</protein>
<dbReference type="InterPro" id="IPR036452">
    <property type="entry name" value="Ribo_hydro-like"/>
</dbReference>
<dbReference type="EMBL" id="CP041016">
    <property type="protein sequence ID" value="QDC38919.1"/>
    <property type="molecule type" value="Genomic_DNA"/>
</dbReference>
<sequence length="117" mass="12529">MPAASPPPPSAASPAAKQRLIVLSDIETDPDDTQSLIRLFLYASQIYIDGLVATASTHMTTVIHPDSIRRIVEACGKVQANLALHDAGYPTAAGLALKSAEYRHPVVFIPVRASRRV</sequence>
<gene>
    <name evidence="2" type="ORF">FIL70_18395</name>
</gene>